<accession>A0A502CJ46</accession>
<dbReference type="Proteomes" id="UP000318413">
    <property type="component" value="Unassembled WGS sequence"/>
</dbReference>
<protein>
    <submittedName>
        <fullName evidence="1">Uncharacterized protein</fullName>
    </submittedName>
</protein>
<gene>
    <name evidence="1" type="ORF">EAH84_05675</name>
</gene>
<evidence type="ECO:0000313" key="1">
    <source>
        <dbReference type="EMBL" id="TPG13665.1"/>
    </source>
</evidence>
<evidence type="ECO:0000313" key="2">
    <source>
        <dbReference type="Proteomes" id="UP000318413"/>
    </source>
</evidence>
<sequence>MTTRTRHDIPIATALAFVLSMVWAWRNWANLVQLRLPDTADVMPLQQVRDWLEGQSWIDLAQHRWGMGLQMHWSRLAPRSKSPRWR</sequence>
<proteinExistence type="predicted"/>
<dbReference type="EMBL" id="RCZK01000003">
    <property type="protein sequence ID" value="TPG13665.1"/>
    <property type="molecule type" value="Genomic_DNA"/>
</dbReference>
<organism evidence="1 2">
    <name type="scientific">Sphingomonas oligophenolica</name>
    <dbReference type="NCBI Taxonomy" id="301154"/>
    <lineage>
        <taxon>Bacteria</taxon>
        <taxon>Pseudomonadati</taxon>
        <taxon>Pseudomonadota</taxon>
        <taxon>Alphaproteobacteria</taxon>
        <taxon>Sphingomonadales</taxon>
        <taxon>Sphingomonadaceae</taxon>
        <taxon>Sphingomonas</taxon>
    </lineage>
</organism>
<comment type="caution">
    <text evidence="1">The sequence shown here is derived from an EMBL/GenBank/DDBJ whole genome shotgun (WGS) entry which is preliminary data.</text>
</comment>
<dbReference type="RefSeq" id="WP_140869050.1">
    <property type="nucleotide sequence ID" value="NZ_RCZK01000003.1"/>
</dbReference>
<reference evidence="1 2" key="1">
    <citation type="journal article" date="2019" name="Environ. Microbiol.">
        <title>Species interactions and distinct microbial communities in high Arctic permafrost affected cryosols are associated with the CH4 and CO2 gas fluxes.</title>
        <authorList>
            <person name="Altshuler I."/>
            <person name="Hamel J."/>
            <person name="Turney S."/>
            <person name="Magnuson E."/>
            <person name="Levesque R."/>
            <person name="Greer C."/>
            <person name="Whyte L.G."/>
        </authorList>
    </citation>
    <scope>NUCLEOTIDE SEQUENCE [LARGE SCALE GENOMIC DNA]</scope>
    <source>
        <strain evidence="1 2">S5.1</strain>
    </source>
</reference>
<dbReference type="AlphaFoldDB" id="A0A502CJ46"/>
<name>A0A502CJ46_9SPHN</name>
<keyword evidence="2" id="KW-1185">Reference proteome</keyword>
<dbReference type="OrthoDB" id="1082056at2"/>